<name>A0A1I7CDU4_9GAMM</name>
<accession>A0A1I7CDU4</accession>
<dbReference type="AlphaFoldDB" id="A0A1I7CDU4"/>
<organism evidence="2 3">
    <name type="scientific">Halomonas saccharevitans</name>
    <dbReference type="NCBI Taxonomy" id="416872"/>
    <lineage>
        <taxon>Bacteria</taxon>
        <taxon>Pseudomonadati</taxon>
        <taxon>Pseudomonadota</taxon>
        <taxon>Gammaproteobacteria</taxon>
        <taxon>Oceanospirillales</taxon>
        <taxon>Halomonadaceae</taxon>
        <taxon>Halomonas</taxon>
    </lineage>
</organism>
<dbReference type="Proteomes" id="UP000199594">
    <property type="component" value="Unassembled WGS sequence"/>
</dbReference>
<dbReference type="SUPFAM" id="SSF52833">
    <property type="entry name" value="Thioredoxin-like"/>
    <property type="match status" value="1"/>
</dbReference>
<dbReference type="CDD" id="cd02947">
    <property type="entry name" value="TRX_family"/>
    <property type="match status" value="1"/>
</dbReference>
<dbReference type="EMBL" id="FPAQ01000041">
    <property type="protein sequence ID" value="SFT97590.1"/>
    <property type="molecule type" value="Genomic_DNA"/>
</dbReference>
<dbReference type="InterPro" id="IPR036249">
    <property type="entry name" value="Thioredoxin-like_sf"/>
</dbReference>
<dbReference type="RefSeq" id="WP_217641086.1">
    <property type="nucleotide sequence ID" value="NZ_FPAQ01000041.1"/>
</dbReference>
<dbReference type="Gene3D" id="3.40.30.10">
    <property type="entry name" value="Glutaredoxin"/>
    <property type="match status" value="1"/>
</dbReference>
<evidence type="ECO:0000313" key="2">
    <source>
        <dbReference type="EMBL" id="SFT97590.1"/>
    </source>
</evidence>
<reference evidence="2 3" key="1">
    <citation type="submission" date="2016-10" db="EMBL/GenBank/DDBJ databases">
        <authorList>
            <person name="de Groot N.N."/>
        </authorList>
    </citation>
    <scope>NUCLEOTIDE SEQUENCE [LARGE SCALE GENOMIC DNA]</scope>
    <source>
        <strain evidence="2 3">CGMCC 1.6493</strain>
    </source>
</reference>
<dbReference type="InterPro" id="IPR013766">
    <property type="entry name" value="Thioredoxin_domain"/>
</dbReference>
<protein>
    <submittedName>
        <fullName evidence="2">Thioredoxin</fullName>
    </submittedName>
</protein>
<gene>
    <name evidence="2" type="ORF">SAMN04487956_14123</name>
</gene>
<dbReference type="Pfam" id="PF00085">
    <property type="entry name" value="Thioredoxin"/>
    <property type="match status" value="1"/>
</dbReference>
<evidence type="ECO:0000259" key="1">
    <source>
        <dbReference type="Pfam" id="PF00085"/>
    </source>
</evidence>
<evidence type="ECO:0000313" key="3">
    <source>
        <dbReference type="Proteomes" id="UP000199594"/>
    </source>
</evidence>
<sequence length="115" mass="12613">MTPIADHDALKAALAARPAVLVLYGGRACCVCQAIKPRLAAMLADEFPHLEALYVDCQGEATALCAQRRIFSLPVVELWFQGQLFDTFVRAFSLAEVRRAIQRPYAALFFANGSP</sequence>
<proteinExistence type="predicted"/>
<feature type="domain" description="Thioredoxin" evidence="1">
    <location>
        <begin position="10"/>
        <end position="101"/>
    </location>
</feature>